<evidence type="ECO:0000313" key="1">
    <source>
        <dbReference type="EMBL" id="SNC68278.1"/>
    </source>
</evidence>
<dbReference type="OrthoDB" id="884743at2"/>
<accession>A0A212TQH0</accession>
<sequence length="121" mass="12534">MANQSNSADAKQLTETLQALQGGLTSIPISTASTTIDQWQEVLQQSGIPALQDIDRELGNLQSLLTVGASGLDGQAIGRSLSMLGSQTSQVAATAAPELRASLTPLADFLLKAGGKLEDQK</sequence>
<evidence type="ECO:0000313" key="2">
    <source>
        <dbReference type="Proteomes" id="UP000198131"/>
    </source>
</evidence>
<name>A0A212TQH0_9BACT</name>
<protein>
    <submittedName>
        <fullName evidence="1">Uncharacterized protein</fullName>
    </submittedName>
</protein>
<dbReference type="EMBL" id="FYEW01000001">
    <property type="protein sequence ID" value="SNC68278.1"/>
    <property type="molecule type" value="Genomic_DNA"/>
</dbReference>
<dbReference type="AlphaFoldDB" id="A0A212TQH0"/>
<keyword evidence="2" id="KW-1185">Reference proteome</keyword>
<dbReference type="Proteomes" id="UP000198131">
    <property type="component" value="Unassembled WGS sequence"/>
</dbReference>
<gene>
    <name evidence="1" type="ORF">SAMN06265337_2238</name>
</gene>
<reference evidence="2" key="1">
    <citation type="submission" date="2017-06" db="EMBL/GenBank/DDBJ databases">
        <authorList>
            <person name="Varghese N."/>
            <person name="Submissions S."/>
        </authorList>
    </citation>
    <scope>NUCLEOTIDE SEQUENCE [LARGE SCALE GENOMIC DNA]</scope>
    <source>
        <strain evidence="2">DSM 11116</strain>
    </source>
</reference>
<dbReference type="RefSeq" id="WP_088843460.1">
    <property type="nucleotide sequence ID" value="NZ_FYEW01000001.1"/>
</dbReference>
<organism evidence="1 2">
    <name type="scientific">Hymenobacter gelipurpurascens</name>
    <dbReference type="NCBI Taxonomy" id="89968"/>
    <lineage>
        <taxon>Bacteria</taxon>
        <taxon>Pseudomonadati</taxon>
        <taxon>Bacteroidota</taxon>
        <taxon>Cytophagia</taxon>
        <taxon>Cytophagales</taxon>
        <taxon>Hymenobacteraceae</taxon>
        <taxon>Hymenobacter</taxon>
    </lineage>
</organism>
<proteinExistence type="predicted"/>